<dbReference type="PANTHER" id="PTHR46599">
    <property type="entry name" value="PIGGYBAC TRANSPOSABLE ELEMENT-DERIVED PROTEIN 4"/>
    <property type="match status" value="1"/>
</dbReference>
<dbReference type="InterPro" id="IPR029526">
    <property type="entry name" value="PGBD"/>
</dbReference>
<reference evidence="5" key="1">
    <citation type="submission" date="2015-12" db="EMBL/GenBank/DDBJ databases">
        <title>De novo transcriptome assembly of four potential Pierce s Disease insect vectors from Arizona vineyards.</title>
        <authorList>
            <person name="Tassone E.E."/>
        </authorList>
    </citation>
    <scope>NUCLEOTIDE SEQUENCE</scope>
</reference>
<feature type="domain" description="PiggyBac transposable element-derived protein" evidence="4">
    <location>
        <begin position="1"/>
        <end position="85"/>
    </location>
</feature>
<evidence type="ECO:0000256" key="2">
    <source>
        <dbReference type="SAM" id="Phobius"/>
    </source>
</evidence>
<dbReference type="Pfam" id="PF13843">
    <property type="entry name" value="DDE_Tnp_1_7"/>
    <property type="match status" value="1"/>
</dbReference>
<dbReference type="InterPro" id="IPR032718">
    <property type="entry name" value="PGBD4_Znf_C"/>
</dbReference>
<evidence type="ECO:0000259" key="3">
    <source>
        <dbReference type="Pfam" id="PF13842"/>
    </source>
</evidence>
<evidence type="ECO:0008006" key="6">
    <source>
        <dbReference type="Google" id="ProtNLM"/>
    </source>
</evidence>
<keyword evidence="2" id="KW-0812">Transmembrane</keyword>
<feature type="transmembrane region" description="Helical" evidence="2">
    <location>
        <begin position="72"/>
        <end position="88"/>
    </location>
</feature>
<evidence type="ECO:0000259" key="4">
    <source>
        <dbReference type="Pfam" id="PF13843"/>
    </source>
</evidence>
<name>A0A1B6C740_9HEMI</name>
<gene>
    <name evidence="5" type="ORF">g.35147</name>
</gene>
<proteinExistence type="predicted"/>
<dbReference type="PANTHER" id="PTHR46599:SF3">
    <property type="entry name" value="PIGGYBAC TRANSPOSABLE ELEMENT-DERIVED PROTEIN 4"/>
    <property type="match status" value="1"/>
</dbReference>
<keyword evidence="2" id="KW-1133">Transmembrane helix</keyword>
<feature type="domain" description="PiggyBac transposable element-derived protein 4 C-terminal zinc-finger" evidence="3">
    <location>
        <begin position="141"/>
        <end position="183"/>
    </location>
</feature>
<evidence type="ECO:0000313" key="5">
    <source>
        <dbReference type="EMBL" id="JAS09317.1"/>
    </source>
</evidence>
<dbReference type="AlphaFoldDB" id="A0A1B6C740"/>
<accession>A0A1B6C740</accession>
<feature type="region of interest" description="Disordered" evidence="1">
    <location>
        <begin position="118"/>
        <end position="139"/>
    </location>
</feature>
<dbReference type="Pfam" id="PF13842">
    <property type="entry name" value="zf-Tnp_2"/>
    <property type="match status" value="1"/>
</dbReference>
<keyword evidence="2" id="KW-0472">Membrane</keyword>
<evidence type="ECO:0000256" key="1">
    <source>
        <dbReference type="SAM" id="MobiDB-lite"/>
    </source>
</evidence>
<organism evidence="5">
    <name type="scientific">Clastoptera arizonana</name>
    <name type="common">Arizona spittle bug</name>
    <dbReference type="NCBI Taxonomy" id="38151"/>
    <lineage>
        <taxon>Eukaryota</taxon>
        <taxon>Metazoa</taxon>
        <taxon>Ecdysozoa</taxon>
        <taxon>Arthropoda</taxon>
        <taxon>Hexapoda</taxon>
        <taxon>Insecta</taxon>
        <taxon>Pterygota</taxon>
        <taxon>Neoptera</taxon>
        <taxon>Paraneoptera</taxon>
        <taxon>Hemiptera</taxon>
        <taxon>Auchenorrhyncha</taxon>
        <taxon>Cercopoidea</taxon>
        <taxon>Clastopteridae</taxon>
        <taxon>Clastoptera</taxon>
    </lineage>
</organism>
<dbReference type="EMBL" id="GEDC01027981">
    <property type="protein sequence ID" value="JAS09317.1"/>
    <property type="molecule type" value="Transcribed_RNA"/>
</dbReference>
<sequence>MVGKWKDKRDVLYLSNQFENVMEQVTNRRGVEVEKPLPVIAYNKYMSGIDRKDLLMSYYPAGRKTIRWYKKLLVHILQMGILNAFILYNRTTVNNKITLLEFRLSLIKSLLAPPAAADDDNSDEDIQGNQGHHLPTKLPLLANGKQGRKRCQVCYRNGRRKDTTIFCEACPEKPALCLENCFQ</sequence>
<feature type="non-terminal residue" evidence="5">
    <location>
        <position position="183"/>
    </location>
</feature>
<protein>
    <recommendedName>
        <fullName evidence="6">PiggyBac transposable element-derived protein domain-containing protein</fullName>
    </recommendedName>
</protein>